<dbReference type="InterPro" id="IPR009057">
    <property type="entry name" value="Homeodomain-like_sf"/>
</dbReference>
<evidence type="ECO:0000256" key="8">
    <source>
        <dbReference type="ARBA" id="ARBA00023125"/>
    </source>
</evidence>
<evidence type="ECO:0000256" key="2">
    <source>
        <dbReference type="ARBA" id="ARBA00022603"/>
    </source>
</evidence>
<dbReference type="SUPFAM" id="SSF46689">
    <property type="entry name" value="Homeodomain-like"/>
    <property type="match status" value="1"/>
</dbReference>
<dbReference type="Pfam" id="PF06029">
    <property type="entry name" value="AlkA_N"/>
    <property type="match status" value="1"/>
</dbReference>
<dbReference type="SUPFAM" id="SSF55945">
    <property type="entry name" value="TATA-box binding protein-like"/>
    <property type="match status" value="1"/>
</dbReference>
<evidence type="ECO:0000259" key="12">
    <source>
        <dbReference type="PROSITE" id="PS01124"/>
    </source>
</evidence>
<comment type="cofactor">
    <cofactor evidence="1">
        <name>Zn(2+)</name>
        <dbReference type="ChEBI" id="CHEBI:29105"/>
    </cofactor>
</comment>
<dbReference type="GO" id="GO:0005737">
    <property type="term" value="C:cytoplasm"/>
    <property type="evidence" value="ECO:0007669"/>
    <property type="project" value="TreeGrafter"/>
</dbReference>
<evidence type="ECO:0000313" key="14">
    <source>
        <dbReference type="Proteomes" id="UP000184520"/>
    </source>
</evidence>
<dbReference type="GO" id="GO:0006285">
    <property type="term" value="P:base-excision repair, AP site formation"/>
    <property type="evidence" value="ECO:0007669"/>
    <property type="project" value="TreeGrafter"/>
</dbReference>
<gene>
    <name evidence="13" type="ORF">SAMN05216361_0670</name>
</gene>
<reference evidence="14" key="1">
    <citation type="submission" date="2016-11" db="EMBL/GenBank/DDBJ databases">
        <authorList>
            <person name="Varghese N."/>
            <person name="Submissions S."/>
        </authorList>
    </citation>
    <scope>NUCLEOTIDE SEQUENCE [LARGE SCALE GENOMIC DNA]</scope>
    <source>
        <strain evidence="14">CGMCC 1.8995</strain>
    </source>
</reference>
<dbReference type="RefSeq" id="WP_073317727.1">
    <property type="nucleotide sequence ID" value="NZ_FQWD01000001.1"/>
</dbReference>
<evidence type="ECO:0000256" key="5">
    <source>
        <dbReference type="ARBA" id="ARBA00022763"/>
    </source>
</evidence>
<dbReference type="OrthoDB" id="9811249at2"/>
<dbReference type="GO" id="GO:0008168">
    <property type="term" value="F:methyltransferase activity"/>
    <property type="evidence" value="ECO:0007669"/>
    <property type="project" value="UniProtKB-KW"/>
</dbReference>
<dbReference type="Gene3D" id="3.30.310.20">
    <property type="entry name" value="DNA-3-methyladenine glycosylase AlkA, N-terminal domain"/>
    <property type="match status" value="1"/>
</dbReference>
<keyword evidence="9" id="KW-0010">Activator</keyword>
<accession>A0A1M5F430</accession>
<sequence length="459" mass="51024">MISSALQQQYATARLSRDARFDGRFYVAVLSTGIFCRPICPARLPAEQNVRYFHFAQQALEQGFRPCLRCRPDSAPGSCAWHGVETTTKRALQLLASELSCSIASIAERMGISERYLNQLIQEAVGMPPKRYQLHSRLLQAKRLLQQTALPVAEVAVACGFQSARRLQDNMQRWCKLSPSQLRGRNGAITSSQITLFLPVNAPYNWPQVRDFLAVRAVKPVELIETSSYTRHVQDEYGPLSVSAHFNKAANGFDVTMQVSDPNQIQPALVTLRRVLDMDTNPQWVEEALLAAGLSPSQLVPGIRLPGVWNIFEAGCRAIVGQQVSIKAAITQLHYLVDALGNTREDLRYFPSPDAVANSELTMLKMPGARKQALRDFAGLIRDCAPSAPTDQQILAIRGVGPWTLQYIQLRGMSEPDQFLAGDLIARRQAELLGVTPELAAPWRSYLTLQLWLLASSEQ</sequence>
<keyword evidence="7" id="KW-0805">Transcription regulation</keyword>
<dbReference type="InterPro" id="IPR011257">
    <property type="entry name" value="DNA_glycosylase"/>
</dbReference>
<evidence type="ECO:0000256" key="1">
    <source>
        <dbReference type="ARBA" id="ARBA00001947"/>
    </source>
</evidence>
<keyword evidence="10" id="KW-0804">Transcription</keyword>
<dbReference type="GO" id="GO:0032131">
    <property type="term" value="F:alkylated DNA binding"/>
    <property type="evidence" value="ECO:0007669"/>
    <property type="project" value="TreeGrafter"/>
</dbReference>
<evidence type="ECO:0000256" key="7">
    <source>
        <dbReference type="ARBA" id="ARBA00023015"/>
    </source>
</evidence>
<dbReference type="Gene3D" id="3.40.10.10">
    <property type="entry name" value="DNA Methylphosphotriester Repair Domain"/>
    <property type="match status" value="1"/>
</dbReference>
<dbReference type="GO" id="GO:0043916">
    <property type="term" value="F:DNA-7-methylguanine glycosylase activity"/>
    <property type="evidence" value="ECO:0007669"/>
    <property type="project" value="TreeGrafter"/>
</dbReference>
<dbReference type="Pfam" id="PF02805">
    <property type="entry name" value="Ada_Zn_binding"/>
    <property type="match status" value="1"/>
</dbReference>
<dbReference type="GO" id="GO:0043565">
    <property type="term" value="F:sequence-specific DNA binding"/>
    <property type="evidence" value="ECO:0007669"/>
    <property type="project" value="InterPro"/>
</dbReference>
<dbReference type="SMART" id="SM01009">
    <property type="entry name" value="AlkA_N"/>
    <property type="match status" value="1"/>
</dbReference>
<dbReference type="FunFam" id="3.40.10.10:FF:000001">
    <property type="entry name" value="DNA-3-methyladenine glycosylase 2"/>
    <property type="match status" value="1"/>
</dbReference>
<dbReference type="InterPro" id="IPR035451">
    <property type="entry name" value="Ada-like_dom_sf"/>
</dbReference>
<dbReference type="InterPro" id="IPR004026">
    <property type="entry name" value="Ada_DNA_repair_Zn-bd"/>
</dbReference>
<dbReference type="Gene3D" id="1.10.10.60">
    <property type="entry name" value="Homeodomain-like"/>
    <property type="match status" value="1"/>
</dbReference>
<feature type="domain" description="HTH araC/xylS-type" evidence="12">
    <location>
        <begin position="85"/>
        <end position="185"/>
    </location>
</feature>
<dbReference type="GO" id="GO:0032259">
    <property type="term" value="P:methylation"/>
    <property type="evidence" value="ECO:0007669"/>
    <property type="project" value="UniProtKB-KW"/>
</dbReference>
<dbReference type="GO" id="GO:0032993">
    <property type="term" value="C:protein-DNA complex"/>
    <property type="evidence" value="ECO:0007669"/>
    <property type="project" value="TreeGrafter"/>
</dbReference>
<dbReference type="PROSITE" id="PS01124">
    <property type="entry name" value="HTH_ARAC_FAMILY_2"/>
    <property type="match status" value="1"/>
</dbReference>
<dbReference type="AlphaFoldDB" id="A0A1M5F430"/>
<keyword evidence="8" id="KW-0238">DNA-binding</keyword>
<evidence type="ECO:0000256" key="3">
    <source>
        <dbReference type="ARBA" id="ARBA00022679"/>
    </source>
</evidence>
<dbReference type="STRING" id="634436.SAMN05216361_0670"/>
<dbReference type="GO" id="GO:0003700">
    <property type="term" value="F:DNA-binding transcription factor activity"/>
    <property type="evidence" value="ECO:0007669"/>
    <property type="project" value="InterPro"/>
</dbReference>
<dbReference type="EMBL" id="FQWD01000001">
    <property type="protein sequence ID" value="SHF86299.1"/>
    <property type="molecule type" value="Genomic_DNA"/>
</dbReference>
<dbReference type="SUPFAM" id="SSF57884">
    <property type="entry name" value="Ada DNA repair protein, N-terminal domain (N-Ada 10)"/>
    <property type="match status" value="1"/>
</dbReference>
<dbReference type="GO" id="GO:0008725">
    <property type="term" value="F:DNA-3-methyladenine glycosylase activity"/>
    <property type="evidence" value="ECO:0007669"/>
    <property type="project" value="TreeGrafter"/>
</dbReference>
<evidence type="ECO:0000256" key="10">
    <source>
        <dbReference type="ARBA" id="ARBA00023163"/>
    </source>
</evidence>
<dbReference type="InterPro" id="IPR037046">
    <property type="entry name" value="AlkA_N_sf"/>
</dbReference>
<evidence type="ECO:0000256" key="9">
    <source>
        <dbReference type="ARBA" id="ARBA00023159"/>
    </source>
</evidence>
<keyword evidence="5" id="KW-0227">DNA damage</keyword>
<dbReference type="SMART" id="SM00342">
    <property type="entry name" value="HTH_ARAC"/>
    <property type="match status" value="1"/>
</dbReference>
<dbReference type="SUPFAM" id="SSF48150">
    <property type="entry name" value="DNA-glycosylase"/>
    <property type="match status" value="1"/>
</dbReference>
<dbReference type="InterPro" id="IPR010316">
    <property type="entry name" value="AlkA_N"/>
</dbReference>
<dbReference type="PANTHER" id="PTHR43003">
    <property type="entry name" value="DNA-3-METHYLADENINE GLYCOSYLASE"/>
    <property type="match status" value="1"/>
</dbReference>
<dbReference type="InterPro" id="IPR051912">
    <property type="entry name" value="Alkylbase_DNA_Glycosylase/TA"/>
</dbReference>
<evidence type="ECO:0000256" key="11">
    <source>
        <dbReference type="ARBA" id="ARBA00023204"/>
    </source>
</evidence>
<evidence type="ECO:0000256" key="4">
    <source>
        <dbReference type="ARBA" id="ARBA00022723"/>
    </source>
</evidence>
<keyword evidence="6" id="KW-0862">Zinc</keyword>
<evidence type="ECO:0000313" key="13">
    <source>
        <dbReference type="EMBL" id="SHF86299.1"/>
    </source>
</evidence>
<keyword evidence="3" id="KW-0808">Transferase</keyword>
<proteinExistence type="predicted"/>
<keyword evidence="11" id="KW-0234">DNA repair</keyword>
<organism evidence="13 14">
    <name type="scientific">Marisediminitalea aggregata</name>
    <dbReference type="NCBI Taxonomy" id="634436"/>
    <lineage>
        <taxon>Bacteria</taxon>
        <taxon>Pseudomonadati</taxon>
        <taxon>Pseudomonadota</taxon>
        <taxon>Gammaproteobacteria</taxon>
        <taxon>Alteromonadales</taxon>
        <taxon>Alteromonadaceae</taxon>
        <taxon>Marisediminitalea</taxon>
    </lineage>
</organism>
<dbReference type="GO" id="GO:0008270">
    <property type="term" value="F:zinc ion binding"/>
    <property type="evidence" value="ECO:0007669"/>
    <property type="project" value="InterPro"/>
</dbReference>
<dbReference type="Pfam" id="PF12833">
    <property type="entry name" value="HTH_18"/>
    <property type="match status" value="1"/>
</dbReference>
<keyword evidence="4" id="KW-0479">Metal-binding</keyword>
<dbReference type="GO" id="GO:0006307">
    <property type="term" value="P:DNA alkylation repair"/>
    <property type="evidence" value="ECO:0007669"/>
    <property type="project" value="TreeGrafter"/>
</dbReference>
<keyword evidence="2" id="KW-0489">Methyltransferase</keyword>
<protein>
    <submittedName>
        <fullName evidence="13">AraC family transcriptional regulator, regulatory protein of adaptative response / DNA-3-methyladenine glycosylase II</fullName>
    </submittedName>
</protein>
<dbReference type="Gene3D" id="1.10.340.30">
    <property type="entry name" value="Hypothetical protein, domain 2"/>
    <property type="match status" value="1"/>
</dbReference>
<dbReference type="PANTHER" id="PTHR43003:SF13">
    <property type="entry name" value="DNA-3-METHYLADENINE GLYCOSYLASE 2"/>
    <property type="match status" value="1"/>
</dbReference>
<keyword evidence="14" id="KW-1185">Reference proteome</keyword>
<evidence type="ECO:0000256" key="6">
    <source>
        <dbReference type="ARBA" id="ARBA00022833"/>
    </source>
</evidence>
<dbReference type="Proteomes" id="UP000184520">
    <property type="component" value="Unassembled WGS sequence"/>
</dbReference>
<name>A0A1M5F430_9ALTE</name>
<dbReference type="InterPro" id="IPR018060">
    <property type="entry name" value="HTH_AraC"/>
</dbReference>